<accession>A0ABW4MTZ5</accession>
<dbReference type="Gene3D" id="3.40.220.10">
    <property type="entry name" value="Leucine Aminopeptidase, subunit E, domain 1"/>
    <property type="match status" value="1"/>
</dbReference>
<proteinExistence type="predicted"/>
<evidence type="ECO:0000313" key="2">
    <source>
        <dbReference type="EMBL" id="MFD1780639.1"/>
    </source>
</evidence>
<reference evidence="3" key="1">
    <citation type="journal article" date="2019" name="Int. J. Syst. Evol. Microbiol.">
        <title>The Global Catalogue of Microorganisms (GCM) 10K type strain sequencing project: providing services to taxonomists for standard genome sequencing and annotation.</title>
        <authorList>
            <consortium name="The Broad Institute Genomics Platform"/>
            <consortium name="The Broad Institute Genome Sequencing Center for Infectious Disease"/>
            <person name="Wu L."/>
            <person name="Ma J."/>
        </authorList>
    </citation>
    <scope>NUCLEOTIDE SEQUENCE [LARGE SCALE GENOMIC DNA]</scope>
    <source>
        <strain evidence="3">CCUG 15531</strain>
    </source>
</reference>
<keyword evidence="3" id="KW-1185">Reference proteome</keyword>
<dbReference type="InterPro" id="IPR001387">
    <property type="entry name" value="Cro/C1-type_HTH"/>
</dbReference>
<protein>
    <submittedName>
        <fullName evidence="2">Macro domain-containing protein</fullName>
    </submittedName>
</protein>
<sequence>MPLEIVRNDITKMKVDAIVNAANTELKMGGGVCGAIFHAAGADELQAACDEISSCSVGNAVITDAFNLPAKFIIHTPGPIWQGGSKKEAKLLQSSYTQSLELANQHKCKSVAFPLISTGIYGYPKEEALQIAVSTISSYLMDNEMVVYLVVFDKASFGVSKKLFASINQYIDEHYVDEMETTFSRARNNELYNAEPIEETDELELYEIEESLQVDSSLADIVNQLDESFSERLLRLIDERGMTDAETYKRANIDRRLFSKIRKDEGYAPKKKTAIAFAIALQLDVDETIHLLSAAGYTLTHSSKFDVIIEFFIKQAKYNIHEINEALFMFDQPLLGA</sequence>
<dbReference type="CDD" id="cd02908">
    <property type="entry name" value="Macro_OAADPr_deacetylase"/>
    <property type="match status" value="1"/>
</dbReference>
<dbReference type="InterPro" id="IPR010982">
    <property type="entry name" value="Lambda_DNA-bd_dom_sf"/>
</dbReference>
<dbReference type="EMBL" id="JBHUEK010000026">
    <property type="protein sequence ID" value="MFD1780639.1"/>
    <property type="molecule type" value="Genomic_DNA"/>
</dbReference>
<dbReference type="SUPFAM" id="SSF47413">
    <property type="entry name" value="lambda repressor-like DNA-binding domains"/>
    <property type="match status" value="1"/>
</dbReference>
<dbReference type="InterPro" id="IPR043472">
    <property type="entry name" value="Macro_dom-like"/>
</dbReference>
<dbReference type="CDD" id="cd00093">
    <property type="entry name" value="HTH_XRE"/>
    <property type="match status" value="1"/>
</dbReference>
<evidence type="ECO:0000313" key="3">
    <source>
        <dbReference type="Proteomes" id="UP001597227"/>
    </source>
</evidence>
<gene>
    <name evidence="2" type="ORF">ACFSFW_18390</name>
</gene>
<evidence type="ECO:0000259" key="1">
    <source>
        <dbReference type="PROSITE" id="PS51154"/>
    </source>
</evidence>
<feature type="domain" description="Macro" evidence="1">
    <location>
        <begin position="1"/>
        <end position="168"/>
    </location>
</feature>
<dbReference type="SUPFAM" id="SSF52949">
    <property type="entry name" value="Macro domain-like"/>
    <property type="match status" value="1"/>
</dbReference>
<name>A0ABW4MTZ5_9BACI</name>
<dbReference type="Proteomes" id="UP001597227">
    <property type="component" value="Unassembled WGS sequence"/>
</dbReference>
<dbReference type="SMART" id="SM00506">
    <property type="entry name" value="A1pp"/>
    <property type="match status" value="1"/>
</dbReference>
<dbReference type="PROSITE" id="PS51154">
    <property type="entry name" value="MACRO"/>
    <property type="match status" value="1"/>
</dbReference>
<dbReference type="InterPro" id="IPR002589">
    <property type="entry name" value="Macro_dom"/>
</dbReference>
<comment type="caution">
    <text evidence="2">The sequence shown here is derived from an EMBL/GenBank/DDBJ whole genome shotgun (WGS) entry which is preliminary data.</text>
</comment>
<organism evidence="2 3">
    <name type="scientific">Fredinandcohnia salidurans</name>
    <dbReference type="NCBI Taxonomy" id="2595041"/>
    <lineage>
        <taxon>Bacteria</taxon>
        <taxon>Bacillati</taxon>
        <taxon>Bacillota</taxon>
        <taxon>Bacilli</taxon>
        <taxon>Bacillales</taxon>
        <taxon>Bacillaceae</taxon>
        <taxon>Fredinandcohnia</taxon>
    </lineage>
</organism>
<dbReference type="RefSeq" id="WP_388040398.1">
    <property type="nucleotide sequence ID" value="NZ_JBHUEK010000026.1"/>
</dbReference>
<dbReference type="PANTHER" id="PTHR11106:SF27">
    <property type="entry name" value="MACRO DOMAIN-CONTAINING PROTEIN"/>
    <property type="match status" value="1"/>
</dbReference>
<dbReference type="PANTHER" id="PTHR11106">
    <property type="entry name" value="GANGLIOSIDE INDUCED DIFFERENTIATION ASSOCIATED PROTEIN 2-RELATED"/>
    <property type="match status" value="1"/>
</dbReference>
<dbReference type="Pfam" id="PF01661">
    <property type="entry name" value="Macro"/>
    <property type="match status" value="1"/>
</dbReference>